<evidence type="ECO:0000256" key="2">
    <source>
        <dbReference type="ARBA" id="ARBA00022723"/>
    </source>
</evidence>
<dbReference type="AlphaFoldDB" id="A0A382A8H2"/>
<sequence>MTKKRLFITLLIAIYSTLLGSEVTKYIRYVYQGQESYGILEGETVRELDGDIFSAPTLSGKTLQLSEVQLLAPCKPTKVIAVGLNYRSHIGNRPIPEYPGLFAKYPSSIIAHEESIIMTSDATDLHYEGELVIVIGKEVKNISVSEAHNYIFGVTAGNDVSERKWQRDDLQWLRAKASDTFGPIGPVITTGLNYNDLLLQTRLNGELQQSERTKDLVYNVDTIVSYISRYLTLFPGDIIFTGTPGTTKAMKPNDIVEIELEGVGVLRNKVVAAKDKKGIY</sequence>
<feature type="domain" description="Fumarylacetoacetase-like C-terminal" evidence="3">
    <location>
        <begin position="78"/>
        <end position="271"/>
    </location>
</feature>
<feature type="domain" description="Rv2993c-like N-terminal" evidence="4">
    <location>
        <begin position="25"/>
        <end position="73"/>
    </location>
</feature>
<protein>
    <recommendedName>
        <fullName evidence="6">Fumarylacetoacetase-like C-terminal domain-containing protein</fullName>
    </recommendedName>
</protein>
<gene>
    <name evidence="5" type="ORF">METZ01_LOCUS150246</name>
</gene>
<dbReference type="InterPro" id="IPR051121">
    <property type="entry name" value="FAH"/>
</dbReference>
<dbReference type="PANTHER" id="PTHR42796:SF4">
    <property type="entry name" value="FUMARYLACETOACETATE HYDROLASE DOMAIN-CONTAINING PROTEIN 2A"/>
    <property type="match status" value="1"/>
</dbReference>
<evidence type="ECO:0000256" key="1">
    <source>
        <dbReference type="ARBA" id="ARBA00010211"/>
    </source>
</evidence>
<dbReference type="InterPro" id="IPR036663">
    <property type="entry name" value="Fumarylacetoacetase_C_sf"/>
</dbReference>
<keyword evidence="2" id="KW-0479">Metal-binding</keyword>
<evidence type="ECO:0000313" key="5">
    <source>
        <dbReference type="EMBL" id="SVA97392.1"/>
    </source>
</evidence>
<dbReference type="Pfam" id="PF01557">
    <property type="entry name" value="FAA_hydrolase"/>
    <property type="match status" value="1"/>
</dbReference>
<reference evidence="5" key="1">
    <citation type="submission" date="2018-05" db="EMBL/GenBank/DDBJ databases">
        <authorList>
            <person name="Lanie J.A."/>
            <person name="Ng W.-L."/>
            <person name="Kazmierczak K.M."/>
            <person name="Andrzejewski T.M."/>
            <person name="Davidsen T.M."/>
            <person name="Wayne K.J."/>
            <person name="Tettelin H."/>
            <person name="Glass J.I."/>
            <person name="Rusch D."/>
            <person name="Podicherti R."/>
            <person name="Tsui H.-C.T."/>
            <person name="Winkler M.E."/>
        </authorList>
    </citation>
    <scope>NUCLEOTIDE SEQUENCE</scope>
</reference>
<dbReference type="GO" id="GO:0044281">
    <property type="term" value="P:small molecule metabolic process"/>
    <property type="evidence" value="ECO:0007669"/>
    <property type="project" value="UniProtKB-ARBA"/>
</dbReference>
<comment type="similarity">
    <text evidence="1">Belongs to the FAH family.</text>
</comment>
<dbReference type="Gene3D" id="3.90.850.10">
    <property type="entry name" value="Fumarylacetoacetase-like, C-terminal domain"/>
    <property type="match status" value="1"/>
</dbReference>
<name>A0A382A8H2_9ZZZZ</name>
<dbReference type="PANTHER" id="PTHR42796">
    <property type="entry name" value="FUMARYLACETOACETATE HYDROLASE DOMAIN-CONTAINING PROTEIN 2A-RELATED"/>
    <property type="match status" value="1"/>
</dbReference>
<dbReference type="Pfam" id="PF10370">
    <property type="entry name" value="Rv2993c-like_N"/>
    <property type="match status" value="1"/>
</dbReference>
<evidence type="ECO:0000259" key="4">
    <source>
        <dbReference type="Pfam" id="PF10370"/>
    </source>
</evidence>
<dbReference type="EMBL" id="UINC01024205">
    <property type="protein sequence ID" value="SVA97392.1"/>
    <property type="molecule type" value="Genomic_DNA"/>
</dbReference>
<dbReference type="InterPro" id="IPR011234">
    <property type="entry name" value="Fumarylacetoacetase-like_C"/>
</dbReference>
<dbReference type="GO" id="GO:0003824">
    <property type="term" value="F:catalytic activity"/>
    <property type="evidence" value="ECO:0007669"/>
    <property type="project" value="InterPro"/>
</dbReference>
<dbReference type="Gene3D" id="2.30.30.370">
    <property type="entry name" value="FAH"/>
    <property type="match status" value="1"/>
</dbReference>
<accession>A0A382A8H2</accession>
<evidence type="ECO:0000259" key="3">
    <source>
        <dbReference type="Pfam" id="PF01557"/>
    </source>
</evidence>
<dbReference type="GO" id="GO:0046872">
    <property type="term" value="F:metal ion binding"/>
    <property type="evidence" value="ECO:0007669"/>
    <property type="project" value="UniProtKB-KW"/>
</dbReference>
<organism evidence="5">
    <name type="scientific">marine metagenome</name>
    <dbReference type="NCBI Taxonomy" id="408172"/>
    <lineage>
        <taxon>unclassified sequences</taxon>
        <taxon>metagenomes</taxon>
        <taxon>ecological metagenomes</taxon>
    </lineage>
</organism>
<dbReference type="SUPFAM" id="SSF56529">
    <property type="entry name" value="FAH"/>
    <property type="match status" value="1"/>
</dbReference>
<evidence type="ECO:0008006" key="6">
    <source>
        <dbReference type="Google" id="ProtNLM"/>
    </source>
</evidence>
<proteinExistence type="inferred from homology"/>
<dbReference type="InterPro" id="IPR018833">
    <property type="entry name" value="Rv2993c-like_N"/>
</dbReference>